<name>A0ABW5KKZ5_9SPHI</name>
<dbReference type="PANTHER" id="PTHR43807">
    <property type="entry name" value="FI04487P"/>
    <property type="match status" value="1"/>
</dbReference>
<keyword evidence="2 6" id="KW-0032">Aminotransferase</keyword>
<dbReference type="InterPro" id="IPR051326">
    <property type="entry name" value="Kynurenine-oxoglutarate_AT"/>
</dbReference>
<evidence type="ECO:0000256" key="1">
    <source>
        <dbReference type="ARBA" id="ARBA00001933"/>
    </source>
</evidence>
<dbReference type="Gene3D" id="3.40.640.10">
    <property type="entry name" value="Type I PLP-dependent aspartate aminotransferase-like (Major domain)"/>
    <property type="match status" value="1"/>
</dbReference>
<dbReference type="Proteomes" id="UP001597545">
    <property type="component" value="Unassembled WGS sequence"/>
</dbReference>
<dbReference type="EMBL" id="JBHULR010000015">
    <property type="protein sequence ID" value="MFD2549158.1"/>
    <property type="molecule type" value="Genomic_DNA"/>
</dbReference>
<dbReference type="RefSeq" id="WP_380905478.1">
    <property type="nucleotide sequence ID" value="NZ_JBHUEG010000012.1"/>
</dbReference>
<reference evidence="7" key="1">
    <citation type="journal article" date="2019" name="Int. J. Syst. Evol. Microbiol.">
        <title>The Global Catalogue of Microorganisms (GCM) 10K type strain sequencing project: providing services to taxonomists for standard genome sequencing and annotation.</title>
        <authorList>
            <consortium name="The Broad Institute Genomics Platform"/>
            <consortium name="The Broad Institute Genome Sequencing Center for Infectious Disease"/>
            <person name="Wu L."/>
            <person name="Ma J."/>
        </authorList>
    </citation>
    <scope>NUCLEOTIDE SEQUENCE [LARGE SCALE GENOMIC DNA]</scope>
    <source>
        <strain evidence="7">KCTC 42662</strain>
    </source>
</reference>
<dbReference type="InterPro" id="IPR015421">
    <property type="entry name" value="PyrdxlP-dep_Trfase_major"/>
</dbReference>
<dbReference type="InterPro" id="IPR015424">
    <property type="entry name" value="PyrdxlP-dep_Trfase"/>
</dbReference>
<evidence type="ECO:0000313" key="6">
    <source>
        <dbReference type="EMBL" id="MFD2549158.1"/>
    </source>
</evidence>
<sequence>MSTTFPYHDSKLPNITWSIFSQMSALAEQYQAINLSQGFPNYPASDRLVALVEKYLRGGYNQYAPMAGVVALREVLAAKVQALYQLNVDPLDEVTITAGGTQALFTAIASIIQPGDEVILFEPAYDSYSPSVEVFGGKVVPIRLRGPAFKIDWDQVREAISTRTKLIIINNPNNPSAMIFSRADLLELERLLAGTAIFLLSDEVYEHLVFDGERHHSVLEFSHLRERSFVVASFGKLLHTTGWKLGYVIAPPRLSQEFRKVHQFNVFSVNTPMQHAIAEFLTDTDTYRSLPAFFQQKRDYLASGLAMSRFRVLPSAGTYFLLIDYSGVSALSELEFAKKLTIEHGVATIPVSSFYSIPLEQRLLRLCFAKSEDTLQQAISALANV</sequence>
<evidence type="ECO:0000256" key="2">
    <source>
        <dbReference type="ARBA" id="ARBA00022576"/>
    </source>
</evidence>
<evidence type="ECO:0000256" key="4">
    <source>
        <dbReference type="ARBA" id="ARBA00022898"/>
    </source>
</evidence>
<dbReference type="InterPro" id="IPR004839">
    <property type="entry name" value="Aminotransferase_I/II_large"/>
</dbReference>
<comment type="caution">
    <text evidence="6">The sequence shown here is derived from an EMBL/GenBank/DDBJ whole genome shotgun (WGS) entry which is preliminary data.</text>
</comment>
<dbReference type="InterPro" id="IPR015422">
    <property type="entry name" value="PyrdxlP-dep_Trfase_small"/>
</dbReference>
<keyword evidence="3" id="KW-0808">Transferase</keyword>
<dbReference type="SUPFAM" id="SSF53383">
    <property type="entry name" value="PLP-dependent transferases"/>
    <property type="match status" value="1"/>
</dbReference>
<dbReference type="CDD" id="cd00609">
    <property type="entry name" value="AAT_like"/>
    <property type="match status" value="1"/>
</dbReference>
<evidence type="ECO:0000313" key="7">
    <source>
        <dbReference type="Proteomes" id="UP001597545"/>
    </source>
</evidence>
<keyword evidence="7" id="KW-1185">Reference proteome</keyword>
<evidence type="ECO:0000256" key="3">
    <source>
        <dbReference type="ARBA" id="ARBA00022679"/>
    </source>
</evidence>
<proteinExistence type="predicted"/>
<dbReference type="PANTHER" id="PTHR43807:SF20">
    <property type="entry name" value="FI04487P"/>
    <property type="match status" value="1"/>
</dbReference>
<dbReference type="GO" id="GO:0008483">
    <property type="term" value="F:transaminase activity"/>
    <property type="evidence" value="ECO:0007669"/>
    <property type="project" value="UniProtKB-KW"/>
</dbReference>
<evidence type="ECO:0000259" key="5">
    <source>
        <dbReference type="Pfam" id="PF00155"/>
    </source>
</evidence>
<organism evidence="6 7">
    <name type="scientific">Sphingobacterium suaedae</name>
    <dbReference type="NCBI Taxonomy" id="1686402"/>
    <lineage>
        <taxon>Bacteria</taxon>
        <taxon>Pseudomonadati</taxon>
        <taxon>Bacteroidota</taxon>
        <taxon>Sphingobacteriia</taxon>
        <taxon>Sphingobacteriales</taxon>
        <taxon>Sphingobacteriaceae</taxon>
        <taxon>Sphingobacterium</taxon>
    </lineage>
</organism>
<comment type="cofactor">
    <cofactor evidence="1">
        <name>pyridoxal 5'-phosphate</name>
        <dbReference type="ChEBI" id="CHEBI:597326"/>
    </cofactor>
</comment>
<feature type="domain" description="Aminotransferase class I/classII large" evidence="5">
    <location>
        <begin position="32"/>
        <end position="382"/>
    </location>
</feature>
<gene>
    <name evidence="6" type="ORF">ACFSR5_16035</name>
</gene>
<dbReference type="Gene3D" id="3.90.1150.10">
    <property type="entry name" value="Aspartate Aminotransferase, domain 1"/>
    <property type="match status" value="1"/>
</dbReference>
<accession>A0ABW5KKZ5</accession>
<dbReference type="Pfam" id="PF00155">
    <property type="entry name" value="Aminotran_1_2"/>
    <property type="match status" value="1"/>
</dbReference>
<protein>
    <submittedName>
        <fullName evidence="6">Methionine aminotransferase</fullName>
    </submittedName>
</protein>
<dbReference type="NCBIfam" id="NF006569">
    <property type="entry name" value="PRK09082.1"/>
    <property type="match status" value="1"/>
</dbReference>
<keyword evidence="4" id="KW-0663">Pyridoxal phosphate</keyword>